<evidence type="ECO:0000313" key="1">
    <source>
        <dbReference type="EMBL" id="BAQ21170.1"/>
    </source>
</evidence>
<reference evidence="1" key="1">
    <citation type="journal article" date="2007" name="Microbiology">
        <title>Comparative analysis of the Corynebacterium glutamicum group and complete genome sequence of strain R.</title>
        <authorList>
            <person name="Yukawa H."/>
            <person name="Omumasaba C.A."/>
            <person name="Nonaka H."/>
            <person name="Kos P."/>
            <person name="Okai N."/>
            <person name="Suzuki N."/>
            <person name="Suda M."/>
            <person name="Tsuge Y."/>
            <person name="Watanabe J."/>
            <person name="Ikeda Y."/>
            <person name="Vertes A.A."/>
            <person name="Inui M."/>
        </authorList>
    </citation>
    <scope>NUCLEOTIDE SEQUENCE</scope>
    <source>
        <strain evidence="1">R</strain>
    </source>
</reference>
<accession>A0AB72VF52</accession>
<dbReference type="EMBL" id="AP009044">
    <property type="protein sequence ID" value="BAQ21170.1"/>
    <property type="molecule type" value="Genomic_DNA"/>
</dbReference>
<dbReference type="KEGG" id="cgt:cgR_6108"/>
<gene>
    <name evidence="1" type="ordered locus">cgR_6108</name>
</gene>
<proteinExistence type="predicted"/>
<evidence type="ECO:0008006" key="2">
    <source>
        <dbReference type="Google" id="ProtNLM"/>
    </source>
</evidence>
<name>A0AB72VF52_CORGB</name>
<organism evidence="1">
    <name type="scientific">Corynebacterium glutamicum (strain R)</name>
    <dbReference type="NCBI Taxonomy" id="340322"/>
    <lineage>
        <taxon>Bacteria</taxon>
        <taxon>Bacillati</taxon>
        <taxon>Actinomycetota</taxon>
        <taxon>Actinomycetes</taxon>
        <taxon>Mycobacteriales</taxon>
        <taxon>Corynebacteriaceae</taxon>
        <taxon>Corynebacterium</taxon>
    </lineage>
</organism>
<dbReference type="Proteomes" id="UP000006698">
    <property type="component" value="Chromosome"/>
</dbReference>
<dbReference type="RefSeq" id="WP_044027170.1">
    <property type="nucleotide sequence ID" value="NC_009342.1"/>
</dbReference>
<dbReference type="AlphaFoldDB" id="A0AB72VF52"/>
<sequence>MRFQYWTIQATPDPTLLMTFGVGVLVVDSESQDFQVKFINRLESMPNSVPNRKAILNATRHLEAELNAMRSNLFGIEFTDFDSPSSYASQISNHWNNLISVDHPRFMSASNLGQAADLLFRLYIENKEASAPLKNISTLRTAVRKTYESVPVIEENLHSDPLIESNFLEGYFDLAVVREDNRIFELNSSFTFLPQQARANKEKIEAWNF</sequence>
<protein>
    <recommendedName>
        <fullName evidence="2">DUF3037 domain-containing protein</fullName>
    </recommendedName>
</protein>